<dbReference type="InterPro" id="IPR000307">
    <property type="entry name" value="Ribosomal_bS16"/>
</dbReference>
<dbReference type="SUPFAM" id="SSF54565">
    <property type="entry name" value="Ribosomal protein S16"/>
    <property type="match status" value="1"/>
</dbReference>
<keyword evidence="5" id="KW-1185">Reference proteome</keyword>
<dbReference type="KEGG" id="baj:BCTU_260"/>
<dbReference type="Gene3D" id="3.30.1320.10">
    <property type="match status" value="1"/>
</dbReference>
<dbReference type="NCBIfam" id="TIGR00002">
    <property type="entry name" value="S16"/>
    <property type="match status" value="1"/>
</dbReference>
<dbReference type="EMBL" id="CP001817">
    <property type="protein sequence ID" value="AEH39840.1"/>
    <property type="molecule type" value="Genomic_DNA"/>
</dbReference>
<proteinExistence type="inferred from homology"/>
<protein>
    <recommendedName>
        <fullName evidence="3">Small ribosomal subunit protein bS16</fullName>
    </recommendedName>
</protein>
<dbReference type="OrthoDB" id="9807878at2"/>
<dbReference type="eggNOG" id="COG0228">
    <property type="taxonomic scope" value="Bacteria"/>
</dbReference>
<dbReference type="Proteomes" id="UP000006811">
    <property type="component" value="Chromosome"/>
</dbReference>
<accession>F7WZH6</accession>
<dbReference type="PANTHER" id="PTHR12919:SF20">
    <property type="entry name" value="SMALL RIBOSOMAL SUBUNIT PROTEIN BS16M"/>
    <property type="match status" value="1"/>
</dbReference>
<dbReference type="Pfam" id="PF00886">
    <property type="entry name" value="Ribosomal_S16"/>
    <property type="match status" value="1"/>
</dbReference>
<dbReference type="GO" id="GO:0005737">
    <property type="term" value="C:cytoplasm"/>
    <property type="evidence" value="ECO:0007669"/>
    <property type="project" value="UniProtKB-ARBA"/>
</dbReference>
<dbReference type="PANTHER" id="PTHR12919">
    <property type="entry name" value="30S RIBOSOMAL PROTEIN S16"/>
    <property type="match status" value="1"/>
</dbReference>
<dbReference type="STRING" id="261317.BCTU_260"/>
<evidence type="ECO:0000313" key="4">
    <source>
        <dbReference type="EMBL" id="AEH39840.1"/>
    </source>
</evidence>
<dbReference type="InterPro" id="IPR023803">
    <property type="entry name" value="Ribosomal_bS16_dom_sf"/>
</dbReference>
<dbReference type="GO" id="GO:0003735">
    <property type="term" value="F:structural constituent of ribosome"/>
    <property type="evidence" value="ECO:0007669"/>
    <property type="project" value="InterPro"/>
</dbReference>
<comment type="similarity">
    <text evidence="3">Belongs to the bacterial ribosomal protein bS16 family.</text>
</comment>
<dbReference type="GO" id="GO:0015935">
    <property type="term" value="C:small ribosomal subunit"/>
    <property type="evidence" value="ECO:0007669"/>
    <property type="project" value="TreeGrafter"/>
</dbReference>
<evidence type="ECO:0000313" key="5">
    <source>
        <dbReference type="Proteomes" id="UP000006811"/>
    </source>
</evidence>
<dbReference type="HAMAP" id="MF_00385">
    <property type="entry name" value="Ribosomal_bS16"/>
    <property type="match status" value="1"/>
</dbReference>
<keyword evidence="1 3" id="KW-0689">Ribosomal protein</keyword>
<keyword evidence="2 3" id="KW-0687">Ribonucleoprotein</keyword>
<organism evidence="4 5">
    <name type="scientific">Buchnera aphidicola</name>
    <name type="common">Cinara tujafilina</name>
    <dbReference type="NCBI Taxonomy" id="261317"/>
    <lineage>
        <taxon>Bacteria</taxon>
        <taxon>Pseudomonadati</taxon>
        <taxon>Pseudomonadota</taxon>
        <taxon>Gammaproteobacteria</taxon>
        <taxon>Enterobacterales</taxon>
        <taxon>Erwiniaceae</taxon>
        <taxon>Buchnera</taxon>
    </lineage>
</organism>
<sequence>MIKIRLARHGVKKKPFYQIIVADIRSARNGKFIERLGFFNPFAKNNDQKIKLVIKRIKYWIKNGAKKSNRINNLLKQYKRKTIS</sequence>
<dbReference type="GO" id="GO:0006412">
    <property type="term" value="P:translation"/>
    <property type="evidence" value="ECO:0007669"/>
    <property type="project" value="UniProtKB-UniRule"/>
</dbReference>
<evidence type="ECO:0000256" key="2">
    <source>
        <dbReference type="ARBA" id="ARBA00023274"/>
    </source>
</evidence>
<name>F7WZH6_9GAMM</name>
<evidence type="ECO:0000256" key="3">
    <source>
        <dbReference type="HAMAP-Rule" id="MF_00385"/>
    </source>
</evidence>
<dbReference type="HOGENOM" id="CLU_100590_5_1_6"/>
<dbReference type="AlphaFoldDB" id="F7WZH6"/>
<evidence type="ECO:0000256" key="1">
    <source>
        <dbReference type="ARBA" id="ARBA00022980"/>
    </source>
</evidence>
<gene>
    <name evidence="3 4" type="primary">rpsP</name>
    <name evidence="4" type="ORF">BCTU_260</name>
</gene>
<reference evidence="4 5" key="1">
    <citation type="journal article" date="2011" name="Appl. Environ. Microbiol.">
        <title>The genome of Buchnera aphidicola from the aphid Cinara tujafilina provides new clues about the evolutionary history of metabolic losses in bacterial endosymbionts.</title>
        <authorList>
            <person name="Lamelas A."/>
            <person name="Gosalbes M.J."/>
            <person name="Moya A."/>
            <person name="Latorre A."/>
        </authorList>
    </citation>
    <scope>NUCLEOTIDE SEQUENCE [LARGE SCALE GENOMIC DNA]</scope>
    <source>
        <strain evidence="5">Cinara tujafilina</strain>
    </source>
</reference>